<feature type="region of interest" description="Disordered" evidence="1">
    <location>
        <begin position="1"/>
        <end position="38"/>
    </location>
</feature>
<gene>
    <name evidence="2" type="ORF">FQ377_12610</name>
</gene>
<dbReference type="SUPFAM" id="SSF55486">
    <property type="entry name" value="Metalloproteases ('zincins'), catalytic domain"/>
    <property type="match status" value="1"/>
</dbReference>
<dbReference type="Proteomes" id="UP000323410">
    <property type="component" value="Unassembled WGS sequence"/>
</dbReference>
<dbReference type="InterPro" id="IPR042271">
    <property type="entry name" value="Zinicin_2_N"/>
</dbReference>
<dbReference type="Gene3D" id="1.20.150.30">
    <property type="entry name" value="Zincin-like metallopeptidase, N-terminal domain"/>
    <property type="match status" value="1"/>
</dbReference>
<keyword evidence="2" id="KW-0645">Protease</keyword>
<dbReference type="OrthoDB" id="8478472at2"/>
<feature type="compositionally biased region" description="Polar residues" evidence="1">
    <location>
        <begin position="19"/>
        <end position="28"/>
    </location>
</feature>
<dbReference type="GO" id="GO:0008237">
    <property type="term" value="F:metallopeptidase activity"/>
    <property type="evidence" value="ECO:0007669"/>
    <property type="project" value="UniProtKB-KW"/>
</dbReference>
<dbReference type="PANTHER" id="PTHR39420:SF2">
    <property type="entry name" value="HYDROLASE"/>
    <property type="match status" value="1"/>
</dbReference>
<dbReference type="AlphaFoldDB" id="A0A5D0XNT3"/>
<organism evidence="2 3">
    <name type="scientific">Arthrobacter echini</name>
    <dbReference type="NCBI Taxonomy" id="1529066"/>
    <lineage>
        <taxon>Bacteria</taxon>
        <taxon>Bacillati</taxon>
        <taxon>Actinomycetota</taxon>
        <taxon>Actinomycetes</taxon>
        <taxon>Micrococcales</taxon>
        <taxon>Micrococcaceae</taxon>
        <taxon>Arthrobacter</taxon>
    </lineage>
</organism>
<dbReference type="NCBIfam" id="TIGR03624">
    <property type="entry name" value="putative hydrolase"/>
    <property type="match status" value="1"/>
</dbReference>
<keyword evidence="2" id="KW-0482">Metalloprotease</keyword>
<feature type="region of interest" description="Disordered" evidence="1">
    <location>
        <begin position="466"/>
        <end position="521"/>
    </location>
</feature>
<protein>
    <submittedName>
        <fullName evidence="2">Zinc-dependent metalloprotease</fullName>
    </submittedName>
</protein>
<evidence type="ECO:0000313" key="3">
    <source>
        <dbReference type="Proteomes" id="UP000323410"/>
    </source>
</evidence>
<proteinExistence type="predicted"/>
<evidence type="ECO:0000313" key="2">
    <source>
        <dbReference type="EMBL" id="TYC97481.1"/>
    </source>
</evidence>
<dbReference type="PANTHER" id="PTHR39420">
    <property type="match status" value="1"/>
</dbReference>
<sequence>MAQSRPTGPAKLLPGPVVSVTNPSNPSNGDDDTPQDPLSEMLSKMFGGGAGGFDAQELAKAAGLPSDPSAMAMMMQQVQAMFSTASDGPVNWQLAHEHARRIAAADNDPSVSSLQRRSVDEALKLAEMWLDPVTDFPSTGQLGRAWSRAEWVEATMATWRRLTEPVATSIARALSDVISEQLPEEMKSMLGSMGGPASMLQNVGGAMFGMQLGQAVGALSKDVVGSTDIGVPLADGRMALLPANVAAFGEGLDIPEQEVQLFLAVREAAHVRLFTQVPWLTGHLLGSIERYARGIHIDISKIEEAARDIDPTNPESMQGALSQGVFMPERTPEQEAALVRLETTLALVEGWVDELAAAAAANLPSAGALREMVRRRRATGGPAEHAFASLVGLELRPRRLRDAAALWSRLTEERGVQGRDALWQHPDLLPTAEDLDDPEGFSERRRLIESSDADVDAALERLLAGDFDDQEPQHPDAAEDTATDGPTPSGVDDAGSDSGADSAADDDPDAPGTDEGVDPNR</sequence>
<comment type="caution">
    <text evidence="2">The sequence shown here is derived from an EMBL/GenBank/DDBJ whole genome shotgun (WGS) entry which is preliminary data.</text>
</comment>
<dbReference type="RefSeq" id="WP_148601619.1">
    <property type="nucleotide sequence ID" value="NZ_VSLD01000007.1"/>
</dbReference>
<dbReference type="GO" id="GO:0006508">
    <property type="term" value="P:proteolysis"/>
    <property type="evidence" value="ECO:0007669"/>
    <property type="project" value="UniProtKB-KW"/>
</dbReference>
<dbReference type="Pfam" id="PF10103">
    <property type="entry name" value="Zincin_2"/>
    <property type="match status" value="1"/>
</dbReference>
<reference evidence="2 3" key="1">
    <citation type="submission" date="2019-08" db="EMBL/GenBank/DDBJ databases">
        <title>Genone of Arthrobacter echini P9.</title>
        <authorList>
            <person name="Bowman J.P."/>
        </authorList>
    </citation>
    <scope>NUCLEOTIDE SEQUENCE [LARGE SCALE GENOMIC DNA]</scope>
    <source>
        <strain evidence="2 3">P9</strain>
    </source>
</reference>
<dbReference type="InterPro" id="IPR018766">
    <property type="entry name" value="Zinicin_2"/>
</dbReference>
<evidence type="ECO:0000256" key="1">
    <source>
        <dbReference type="SAM" id="MobiDB-lite"/>
    </source>
</evidence>
<keyword evidence="2" id="KW-0378">Hydrolase</keyword>
<accession>A0A5D0XNT3</accession>
<dbReference type="EMBL" id="VSLD01000007">
    <property type="protein sequence ID" value="TYC97481.1"/>
    <property type="molecule type" value="Genomic_DNA"/>
</dbReference>
<keyword evidence="3" id="KW-1185">Reference proteome</keyword>
<feature type="compositionally biased region" description="Low complexity" evidence="1">
    <location>
        <begin position="488"/>
        <end position="502"/>
    </location>
</feature>
<name>A0A5D0XNT3_9MICC</name>